<keyword evidence="3" id="KW-0804">Transcription</keyword>
<dbReference type="AlphaFoldDB" id="A0A8J8MM28"/>
<keyword evidence="2" id="KW-0238">DNA-binding</keyword>
<dbReference type="Gene3D" id="1.10.10.60">
    <property type="entry name" value="Homeodomain-like"/>
    <property type="match status" value="2"/>
</dbReference>
<organism evidence="5 6">
    <name type="scientific">Vallitalea pronyensis</name>
    <dbReference type="NCBI Taxonomy" id="1348613"/>
    <lineage>
        <taxon>Bacteria</taxon>
        <taxon>Bacillati</taxon>
        <taxon>Bacillota</taxon>
        <taxon>Clostridia</taxon>
        <taxon>Lachnospirales</taxon>
        <taxon>Vallitaleaceae</taxon>
        <taxon>Vallitalea</taxon>
    </lineage>
</organism>
<sequence>MDRLGNDYSQRGYLKEDFRLFHLKDQNKDAFSLHYHTFHKIVFFLSGQVTYLIEGKYYKLKPWDILLVAKNQIHMPIIDPHEPYERMVLWVNDAFLQQDKEEDNNLLSCFHIASQKKNILRLYETDLHATKHRLYALKDALSDQAFGHYTMNKCLFLQLIVWLNRYYLGADAPIADVTYDERIETLIHYINHHLDEPLRIDQLADTVYLNKYYLMHLFKEQIGYPIHRYILEKRLIRASSLVREGVMLSEVCDRCGFGDYSSFVRAFKKKFGVSPKRYAKSMPIS</sequence>
<dbReference type="RefSeq" id="WP_212694873.1">
    <property type="nucleotide sequence ID" value="NZ_CP058649.1"/>
</dbReference>
<keyword evidence="6" id="KW-1185">Reference proteome</keyword>
<dbReference type="Gene3D" id="2.60.120.10">
    <property type="entry name" value="Jelly Rolls"/>
    <property type="match status" value="1"/>
</dbReference>
<reference evidence="5" key="1">
    <citation type="submission" date="2020-07" db="EMBL/GenBank/DDBJ databases">
        <title>Vallitalea pronyensis genome.</title>
        <authorList>
            <person name="Postec A."/>
        </authorList>
    </citation>
    <scope>NUCLEOTIDE SEQUENCE</scope>
    <source>
        <strain evidence="5">FatNI3</strain>
    </source>
</reference>
<evidence type="ECO:0000259" key="4">
    <source>
        <dbReference type="PROSITE" id="PS01124"/>
    </source>
</evidence>
<dbReference type="SMART" id="SM00342">
    <property type="entry name" value="HTH_ARAC"/>
    <property type="match status" value="1"/>
</dbReference>
<evidence type="ECO:0000256" key="1">
    <source>
        <dbReference type="ARBA" id="ARBA00023015"/>
    </source>
</evidence>
<dbReference type="PROSITE" id="PS01124">
    <property type="entry name" value="HTH_ARAC_FAMILY_2"/>
    <property type="match status" value="1"/>
</dbReference>
<dbReference type="InterPro" id="IPR018060">
    <property type="entry name" value="HTH_AraC"/>
</dbReference>
<evidence type="ECO:0000256" key="2">
    <source>
        <dbReference type="ARBA" id="ARBA00023125"/>
    </source>
</evidence>
<evidence type="ECO:0000256" key="3">
    <source>
        <dbReference type="ARBA" id="ARBA00023163"/>
    </source>
</evidence>
<protein>
    <submittedName>
        <fullName evidence="5">AraC family transcriptional regulator</fullName>
    </submittedName>
</protein>
<dbReference type="InterPro" id="IPR014710">
    <property type="entry name" value="RmlC-like_jellyroll"/>
</dbReference>
<dbReference type="SUPFAM" id="SSF51215">
    <property type="entry name" value="Regulatory protein AraC"/>
    <property type="match status" value="1"/>
</dbReference>
<dbReference type="PANTHER" id="PTHR43280">
    <property type="entry name" value="ARAC-FAMILY TRANSCRIPTIONAL REGULATOR"/>
    <property type="match status" value="1"/>
</dbReference>
<dbReference type="InterPro" id="IPR018062">
    <property type="entry name" value="HTH_AraC-typ_CS"/>
</dbReference>
<dbReference type="Pfam" id="PF12833">
    <property type="entry name" value="HTH_18"/>
    <property type="match status" value="1"/>
</dbReference>
<evidence type="ECO:0000313" key="6">
    <source>
        <dbReference type="Proteomes" id="UP000683246"/>
    </source>
</evidence>
<dbReference type="SUPFAM" id="SSF46689">
    <property type="entry name" value="Homeodomain-like"/>
    <property type="match status" value="2"/>
</dbReference>
<dbReference type="GO" id="GO:0043565">
    <property type="term" value="F:sequence-specific DNA binding"/>
    <property type="evidence" value="ECO:0007669"/>
    <property type="project" value="InterPro"/>
</dbReference>
<dbReference type="InterPro" id="IPR009057">
    <property type="entry name" value="Homeodomain-like_sf"/>
</dbReference>
<feature type="domain" description="HTH araC/xylS-type" evidence="4">
    <location>
        <begin position="184"/>
        <end position="281"/>
    </location>
</feature>
<dbReference type="PRINTS" id="PR00032">
    <property type="entry name" value="HTHARAC"/>
</dbReference>
<dbReference type="InterPro" id="IPR003313">
    <property type="entry name" value="AraC-bd"/>
</dbReference>
<dbReference type="InterPro" id="IPR037923">
    <property type="entry name" value="HTH-like"/>
</dbReference>
<dbReference type="KEGG" id="vpy:HZI73_18620"/>
<dbReference type="Proteomes" id="UP000683246">
    <property type="component" value="Chromosome"/>
</dbReference>
<keyword evidence="1" id="KW-0805">Transcription regulation</keyword>
<dbReference type="PANTHER" id="PTHR43280:SF34">
    <property type="entry name" value="ARAC-FAMILY TRANSCRIPTIONAL REGULATOR"/>
    <property type="match status" value="1"/>
</dbReference>
<proteinExistence type="predicted"/>
<dbReference type="Pfam" id="PF02311">
    <property type="entry name" value="AraC_binding"/>
    <property type="match status" value="1"/>
</dbReference>
<dbReference type="EMBL" id="CP058649">
    <property type="protein sequence ID" value="QUI24180.1"/>
    <property type="molecule type" value="Genomic_DNA"/>
</dbReference>
<evidence type="ECO:0000313" key="5">
    <source>
        <dbReference type="EMBL" id="QUI24180.1"/>
    </source>
</evidence>
<gene>
    <name evidence="5" type="ORF">HZI73_18620</name>
</gene>
<name>A0A8J8MM28_9FIRM</name>
<dbReference type="InterPro" id="IPR020449">
    <property type="entry name" value="Tscrpt_reg_AraC-type_HTH"/>
</dbReference>
<dbReference type="GO" id="GO:0003700">
    <property type="term" value="F:DNA-binding transcription factor activity"/>
    <property type="evidence" value="ECO:0007669"/>
    <property type="project" value="InterPro"/>
</dbReference>
<dbReference type="PROSITE" id="PS00041">
    <property type="entry name" value="HTH_ARAC_FAMILY_1"/>
    <property type="match status" value="1"/>
</dbReference>
<accession>A0A8J8MM28</accession>